<dbReference type="GO" id="GO:0006635">
    <property type="term" value="P:fatty acid beta-oxidation"/>
    <property type="evidence" value="ECO:0007669"/>
    <property type="project" value="UniProtKB-UniPathway"/>
</dbReference>
<dbReference type="InterPro" id="IPR036291">
    <property type="entry name" value="NAD(P)-bd_dom_sf"/>
</dbReference>
<dbReference type="PROSITE" id="PS00061">
    <property type="entry name" value="ADH_SHORT"/>
    <property type="match status" value="1"/>
</dbReference>
<name>A0A8D8SQM5_9HEMI</name>
<dbReference type="InterPro" id="IPR002539">
    <property type="entry name" value="MaoC-like_dom"/>
</dbReference>
<dbReference type="FunFam" id="3.40.50.720:FF:000185">
    <property type="entry name" value="peroxisomal multifunctional enzyme type 2"/>
    <property type="match status" value="1"/>
</dbReference>
<evidence type="ECO:0000256" key="2">
    <source>
        <dbReference type="ARBA" id="ARBA00005005"/>
    </source>
</evidence>
<reference evidence="12" key="1">
    <citation type="submission" date="2021-05" db="EMBL/GenBank/DDBJ databases">
        <authorList>
            <person name="Alioto T."/>
            <person name="Alioto T."/>
            <person name="Gomez Garrido J."/>
        </authorList>
    </citation>
    <scope>NUCLEOTIDE SEQUENCE</scope>
</reference>
<dbReference type="GO" id="GO:0018812">
    <property type="term" value="F:3-hydroxyacyl-CoA dehydratase activity"/>
    <property type="evidence" value="ECO:0007669"/>
    <property type="project" value="UniProtKB-ARBA"/>
</dbReference>
<dbReference type="PANTHER" id="PTHR45024">
    <property type="entry name" value="DEHYDROGENASES, SHORT CHAIN"/>
    <property type="match status" value="1"/>
</dbReference>
<proteinExistence type="inferred from homology"/>
<dbReference type="SUPFAM" id="SSF51735">
    <property type="entry name" value="NAD(P)-binding Rossmann-fold domains"/>
    <property type="match status" value="1"/>
</dbReference>
<dbReference type="Pfam" id="PF02036">
    <property type="entry name" value="SCP2"/>
    <property type="match status" value="1"/>
</dbReference>
<dbReference type="EMBL" id="HBUF01228737">
    <property type="protein sequence ID" value="CAG6672495.1"/>
    <property type="molecule type" value="Transcribed_RNA"/>
</dbReference>
<dbReference type="Pfam" id="PF01575">
    <property type="entry name" value="MaoC_dehydratas"/>
    <property type="match status" value="1"/>
</dbReference>
<feature type="domain" description="Ketoreductase" evidence="11">
    <location>
        <begin position="10"/>
        <end position="184"/>
    </location>
</feature>
<dbReference type="Pfam" id="PF00106">
    <property type="entry name" value="adh_short"/>
    <property type="match status" value="1"/>
</dbReference>
<dbReference type="InterPro" id="IPR051687">
    <property type="entry name" value="Peroxisomal_Beta-Oxidation"/>
</dbReference>
<organism evidence="12">
    <name type="scientific">Cacopsylla melanoneura</name>
    <dbReference type="NCBI Taxonomy" id="428564"/>
    <lineage>
        <taxon>Eukaryota</taxon>
        <taxon>Metazoa</taxon>
        <taxon>Ecdysozoa</taxon>
        <taxon>Arthropoda</taxon>
        <taxon>Hexapoda</taxon>
        <taxon>Insecta</taxon>
        <taxon>Pterygota</taxon>
        <taxon>Neoptera</taxon>
        <taxon>Paraneoptera</taxon>
        <taxon>Hemiptera</taxon>
        <taxon>Sternorrhyncha</taxon>
        <taxon>Psylloidea</taxon>
        <taxon>Psyllidae</taxon>
        <taxon>Psyllinae</taxon>
        <taxon>Cacopsylla</taxon>
    </lineage>
</organism>
<dbReference type="AlphaFoldDB" id="A0A8D8SQM5"/>
<evidence type="ECO:0000256" key="3">
    <source>
        <dbReference type="ARBA" id="ARBA00006484"/>
    </source>
</evidence>
<dbReference type="InterPro" id="IPR054357">
    <property type="entry name" value="MFE-2_N"/>
</dbReference>
<dbReference type="GO" id="GO:0005777">
    <property type="term" value="C:peroxisome"/>
    <property type="evidence" value="ECO:0007669"/>
    <property type="project" value="UniProtKB-SubCell"/>
</dbReference>
<dbReference type="PRINTS" id="PR00080">
    <property type="entry name" value="SDRFAMILY"/>
</dbReference>
<protein>
    <recommendedName>
        <fullName evidence="10">Peroxisomal multifunctional enzyme type 2</fullName>
    </recommendedName>
</protein>
<dbReference type="Gene3D" id="3.40.50.720">
    <property type="entry name" value="NAD(P)-binding Rossmann-like Domain"/>
    <property type="match status" value="1"/>
</dbReference>
<dbReference type="Gene3D" id="3.10.129.10">
    <property type="entry name" value="Hotdog Thioesterase"/>
    <property type="match status" value="1"/>
</dbReference>
<dbReference type="PANTHER" id="PTHR45024:SF2">
    <property type="entry name" value="SCP2 DOMAIN-CONTAINING PROTEIN"/>
    <property type="match status" value="1"/>
</dbReference>
<evidence type="ECO:0000256" key="1">
    <source>
        <dbReference type="ARBA" id="ARBA00004275"/>
    </source>
</evidence>
<dbReference type="CDD" id="cd03448">
    <property type="entry name" value="HDE_HSD"/>
    <property type="match status" value="1"/>
</dbReference>
<evidence type="ECO:0000256" key="5">
    <source>
        <dbReference type="ARBA" id="ARBA00023002"/>
    </source>
</evidence>
<dbReference type="InterPro" id="IPR029069">
    <property type="entry name" value="HotDog_dom_sf"/>
</dbReference>
<evidence type="ECO:0000256" key="6">
    <source>
        <dbReference type="ARBA" id="ARBA00023098"/>
    </source>
</evidence>
<dbReference type="Gene3D" id="1.10.287.4290">
    <property type="match status" value="1"/>
</dbReference>
<dbReference type="InterPro" id="IPR036527">
    <property type="entry name" value="SCP2_sterol-bd_dom_sf"/>
</dbReference>
<dbReference type="SUPFAM" id="SSF55718">
    <property type="entry name" value="SCP-like"/>
    <property type="match status" value="1"/>
</dbReference>
<comment type="similarity">
    <text evidence="3">Belongs to the short-chain dehydrogenases/reductases (SDR) family.</text>
</comment>
<evidence type="ECO:0000256" key="8">
    <source>
        <dbReference type="ARBA" id="ARBA00023235"/>
    </source>
</evidence>
<dbReference type="Gene3D" id="3.30.1050.10">
    <property type="entry name" value="SCP2 sterol-binding domain"/>
    <property type="match status" value="1"/>
</dbReference>
<dbReference type="GO" id="GO:0016491">
    <property type="term" value="F:oxidoreductase activity"/>
    <property type="evidence" value="ECO:0007669"/>
    <property type="project" value="UniProtKB-KW"/>
</dbReference>
<dbReference type="FunFam" id="3.10.129.10:FF:000013">
    <property type="entry name" value="Peroxisomal multifunctional enzyme type 2"/>
    <property type="match status" value="1"/>
</dbReference>
<dbReference type="PRINTS" id="PR00081">
    <property type="entry name" value="GDHRDH"/>
</dbReference>
<dbReference type="InterPro" id="IPR002347">
    <property type="entry name" value="SDR_fam"/>
</dbReference>
<dbReference type="GO" id="GO:0016853">
    <property type="term" value="F:isomerase activity"/>
    <property type="evidence" value="ECO:0007669"/>
    <property type="project" value="UniProtKB-KW"/>
</dbReference>
<keyword evidence="5" id="KW-0560">Oxidoreductase</keyword>
<keyword evidence="8" id="KW-0413">Isomerase</keyword>
<accession>A0A8D8SQM5</accession>
<dbReference type="InterPro" id="IPR020904">
    <property type="entry name" value="Sc_DH/Rdtase_CS"/>
</dbReference>
<evidence type="ECO:0000256" key="9">
    <source>
        <dbReference type="ARBA" id="ARBA00023239"/>
    </source>
</evidence>
<evidence type="ECO:0000259" key="11">
    <source>
        <dbReference type="SMART" id="SM00822"/>
    </source>
</evidence>
<evidence type="ECO:0000313" key="12">
    <source>
        <dbReference type="EMBL" id="CAG6672495.1"/>
    </source>
</evidence>
<comment type="pathway">
    <text evidence="2">Lipid metabolism; fatty acid beta-oxidation.</text>
</comment>
<dbReference type="CDD" id="cd05353">
    <property type="entry name" value="hydroxyacyl-CoA-like_DH_SDR_c-like"/>
    <property type="match status" value="1"/>
</dbReference>
<keyword evidence="7" id="KW-0576">Peroxisome</keyword>
<sequence length="732" mass="78931">MPEQLRFDGRVAIVTGAGAGLGRSYALLLAERGASVVVNDLGGGRDGDGKSTKAADTVVNEIRSKGGKAAANYNSVIDGDQIVQTALDNFGRVDIVINNAGILRDRSFARISDTDWDLVHDVHLKGAFKVSRAAWPHMKKQNYGRIVMTSSNSGLLGNFGQANYSAAKMGLVGLSNTLSIEGEKNNIHCNVIVPTAASRLTQDILPPDFFEELRPDLIAPVVAWLCHEQCEENGTIIDSAVGWAAKCHMVRGGGSLLRQSITEPVMLENVRELWSRVTDMSQAIRVDRMEGTVGNIMDKLNELKHGSSSSLDLDYVEGSFSYNNRDAILYALGVGATTQDSSDLKYLYEGHEDFSVIPSYGIIPGMMAVMSSDLTLKAIPGKEFDLSQVLHGEQYLTLHQPLPTQADIESRCKVVDVLDKGKHAVIIVQTESYAAGQHISTGQSCVFIVGGGGFGGQRQSSVCIPCLDPPSRSPDSSLSSLTSPDQAALYRLSGDVNPLHIDPEFARISGHKIPILHGLCSLGFSIRHVLAKYANNDPTLFKSLKVRFVKPVIPGQTLRTDMWKEGKRVHFQTTVPETNTVVISGAYVDLKSSAKPSATSGRGSAAKVRPHQVNAAEDLISQAVYDGMAERVAANPDLVKKVNGVFVYVILKNGTKADTWTADLKKGKVYKGEPEAGVKADTTITVEDSDLVDIALGKLNPQSAFMKGKLKIKGNIMLSQKLKLLMAADSKL</sequence>
<dbReference type="InterPro" id="IPR057326">
    <property type="entry name" value="KR_dom"/>
</dbReference>
<evidence type="ECO:0000256" key="7">
    <source>
        <dbReference type="ARBA" id="ARBA00023140"/>
    </source>
</evidence>
<keyword evidence="6" id="KW-0443">Lipid metabolism</keyword>
<dbReference type="Pfam" id="PF22622">
    <property type="entry name" value="MFE-2_hydrat-2_N"/>
    <property type="match status" value="1"/>
</dbReference>
<dbReference type="UniPathway" id="UPA00659"/>
<keyword evidence="4" id="KW-0276">Fatty acid metabolism</keyword>
<dbReference type="InterPro" id="IPR003033">
    <property type="entry name" value="SCP2_sterol-bd_dom"/>
</dbReference>
<evidence type="ECO:0000256" key="4">
    <source>
        <dbReference type="ARBA" id="ARBA00022832"/>
    </source>
</evidence>
<evidence type="ECO:0000256" key="10">
    <source>
        <dbReference type="ARBA" id="ARBA00073497"/>
    </source>
</evidence>
<dbReference type="SMART" id="SM00822">
    <property type="entry name" value="PKS_KR"/>
    <property type="match status" value="1"/>
</dbReference>
<comment type="subcellular location">
    <subcellularLocation>
        <location evidence="1">Peroxisome</location>
    </subcellularLocation>
</comment>
<dbReference type="SUPFAM" id="SSF54637">
    <property type="entry name" value="Thioesterase/thiol ester dehydrase-isomerase"/>
    <property type="match status" value="2"/>
</dbReference>
<keyword evidence="9" id="KW-0456">Lyase</keyword>